<gene>
    <name evidence="1" type="ORF">P3T76_011679</name>
</gene>
<protein>
    <submittedName>
        <fullName evidence="1">Uncharacterized protein</fullName>
    </submittedName>
</protein>
<name>A0AAD9G8M1_9STRA</name>
<evidence type="ECO:0000313" key="2">
    <source>
        <dbReference type="Proteomes" id="UP001259832"/>
    </source>
</evidence>
<reference evidence="1" key="1">
    <citation type="submission" date="2023-08" db="EMBL/GenBank/DDBJ databases">
        <title>Reference Genome Resource for the Citrus Pathogen Phytophthora citrophthora.</title>
        <authorList>
            <person name="Moller H."/>
            <person name="Coetzee B."/>
            <person name="Rose L.J."/>
            <person name="Van Niekerk J.M."/>
        </authorList>
    </citation>
    <scope>NUCLEOTIDE SEQUENCE</scope>
    <source>
        <strain evidence="1">STE-U-9442</strain>
    </source>
</reference>
<keyword evidence="2" id="KW-1185">Reference proteome</keyword>
<evidence type="ECO:0000313" key="1">
    <source>
        <dbReference type="EMBL" id="KAK1933919.1"/>
    </source>
</evidence>
<dbReference type="AlphaFoldDB" id="A0AAD9G8M1"/>
<sequence length="325" mass="36713">MPGGAITHITQWQRLSSSVTVICTSRLTLQQSSLGEGSQDQPFRVHDCGVTCTKFVEDYVSVQRRVECTSIVHLDSTHGMVIHSYLACAIGCSDNCGRFPLVYFCTSQRKSLNVGWCLRYLKRLCRDVCCVDLEPQYVTADAHLAGNVLVPCDTEQHAPSQEKGCFERTHYKTQKLAHWQALPQGPLHSLTQHIIRMWINSIRFARWQAFVTPPGCATTNNPLEQDHGRLKRECRGGGETPAQLVENLNNAFLAFINRGIVFSHFPEASERLVSLDQLLYNRGCLSVEYLPRVSSLAADILPRQSNFTETYSHQKKERIIVNSFR</sequence>
<dbReference type="EMBL" id="JASMQC010000027">
    <property type="protein sequence ID" value="KAK1933919.1"/>
    <property type="molecule type" value="Genomic_DNA"/>
</dbReference>
<proteinExistence type="predicted"/>
<comment type="caution">
    <text evidence="1">The sequence shown here is derived from an EMBL/GenBank/DDBJ whole genome shotgun (WGS) entry which is preliminary data.</text>
</comment>
<dbReference type="Proteomes" id="UP001259832">
    <property type="component" value="Unassembled WGS sequence"/>
</dbReference>
<accession>A0AAD9G8M1</accession>
<organism evidence="1 2">
    <name type="scientific">Phytophthora citrophthora</name>
    <dbReference type="NCBI Taxonomy" id="4793"/>
    <lineage>
        <taxon>Eukaryota</taxon>
        <taxon>Sar</taxon>
        <taxon>Stramenopiles</taxon>
        <taxon>Oomycota</taxon>
        <taxon>Peronosporomycetes</taxon>
        <taxon>Peronosporales</taxon>
        <taxon>Peronosporaceae</taxon>
        <taxon>Phytophthora</taxon>
    </lineage>
</organism>